<evidence type="ECO:0000313" key="2">
    <source>
        <dbReference type="Proteomes" id="UP000789508"/>
    </source>
</evidence>
<feature type="non-terminal residue" evidence="1">
    <location>
        <position position="442"/>
    </location>
</feature>
<keyword evidence="2" id="KW-1185">Reference proteome</keyword>
<proteinExistence type="predicted"/>
<organism evidence="1 2">
    <name type="scientific">Ambispora leptoticha</name>
    <dbReference type="NCBI Taxonomy" id="144679"/>
    <lineage>
        <taxon>Eukaryota</taxon>
        <taxon>Fungi</taxon>
        <taxon>Fungi incertae sedis</taxon>
        <taxon>Mucoromycota</taxon>
        <taxon>Glomeromycotina</taxon>
        <taxon>Glomeromycetes</taxon>
        <taxon>Archaeosporales</taxon>
        <taxon>Ambisporaceae</taxon>
        <taxon>Ambispora</taxon>
    </lineage>
</organism>
<sequence length="442" mass="51559">LKEVLVKYDIESKGIDAIPLFSSLIPHSIQDDDVYFEEYITEINKRLRDYDILYLDSLKAMHNKYIVTILYIIRNETKKEFNIRPQQEIIGEESSGRFLDKDSEKYQTLYKNVKKILEMIIGLLKDRQEGIKQAIGLTPACESILVKFNEKVLNLNCTLNNLHDFEKPEKSGGIGMKISGISEISQVSSVCYIDLECERTLASTCIKTKEGKININNKKIAEALISFVTRKLPKATRGPIDIHRWMEEKYYSTVPIPSQELKAEYNELEKFLKDAQSYQFHCWQEREGIKSTPRNVVEIWQQSQVESISASEALSWLVAWEFAKNLHLFTAGLIRQHLTEKEDWIPISLIDYLLSIGWLISITPREIIYSVGQLTLWGDKEGLHKFLTEWADEVIWYMEDYHAQDNELKILKLHMWIKNDITQLLKFHKTIPKTTWENAFAQ</sequence>
<dbReference type="AlphaFoldDB" id="A0A9N9B794"/>
<gene>
    <name evidence="1" type="ORF">ALEPTO_LOCUS6001</name>
</gene>
<accession>A0A9N9B794</accession>
<reference evidence="1" key="1">
    <citation type="submission" date="2021-06" db="EMBL/GenBank/DDBJ databases">
        <authorList>
            <person name="Kallberg Y."/>
            <person name="Tangrot J."/>
            <person name="Rosling A."/>
        </authorList>
    </citation>
    <scope>NUCLEOTIDE SEQUENCE</scope>
    <source>
        <strain evidence="1">FL130A</strain>
    </source>
</reference>
<evidence type="ECO:0000313" key="1">
    <source>
        <dbReference type="EMBL" id="CAG8553632.1"/>
    </source>
</evidence>
<dbReference type="OrthoDB" id="2426094at2759"/>
<comment type="caution">
    <text evidence="1">The sequence shown here is derived from an EMBL/GenBank/DDBJ whole genome shotgun (WGS) entry which is preliminary data.</text>
</comment>
<protein>
    <submittedName>
        <fullName evidence="1">2825_t:CDS:1</fullName>
    </submittedName>
</protein>
<dbReference type="Proteomes" id="UP000789508">
    <property type="component" value="Unassembled WGS sequence"/>
</dbReference>
<name>A0A9N9B794_9GLOM</name>
<dbReference type="EMBL" id="CAJVPS010001893">
    <property type="protein sequence ID" value="CAG8553632.1"/>
    <property type="molecule type" value="Genomic_DNA"/>
</dbReference>